<dbReference type="STRING" id="927083.DB32_004252"/>
<dbReference type="KEGG" id="samy:DB32_004252"/>
<dbReference type="AlphaFoldDB" id="A0A0F6YJJ9"/>
<keyword evidence="1 3" id="KW-0210">Decarboxylase</keyword>
<accession>A0A0F6YJJ9</accession>
<feature type="binding site" evidence="3">
    <location>
        <position position="287"/>
    </location>
    <ligand>
        <name>CTP</name>
        <dbReference type="ChEBI" id="CHEBI:37563"/>
    </ligand>
</feature>
<dbReference type="NCBIfam" id="TIGR00521">
    <property type="entry name" value="coaBC_dfp"/>
    <property type="match status" value="1"/>
</dbReference>
<feature type="binding site" evidence="3">
    <location>
        <begin position="305"/>
        <end position="308"/>
    </location>
    <ligand>
        <name>CTP</name>
        <dbReference type="ChEBI" id="CHEBI:37563"/>
    </ligand>
</feature>
<dbReference type="Gene3D" id="3.40.50.10300">
    <property type="entry name" value="CoaB-like"/>
    <property type="match status" value="1"/>
</dbReference>
<dbReference type="GO" id="GO:0010181">
    <property type="term" value="F:FMN binding"/>
    <property type="evidence" value="ECO:0007669"/>
    <property type="project" value="UniProtKB-UniRule"/>
</dbReference>
<dbReference type="Proteomes" id="UP000034883">
    <property type="component" value="Chromosome"/>
</dbReference>
<dbReference type="GO" id="GO:0004633">
    <property type="term" value="F:phosphopantothenoylcysteine decarboxylase activity"/>
    <property type="evidence" value="ECO:0007669"/>
    <property type="project" value="UniProtKB-UniRule"/>
</dbReference>
<dbReference type="GO" id="GO:0004632">
    <property type="term" value="F:phosphopantothenate--cysteine ligase activity"/>
    <property type="evidence" value="ECO:0007669"/>
    <property type="project" value="UniProtKB-UniRule"/>
</dbReference>
<dbReference type="UniPathway" id="UPA00241">
    <property type="reaction ID" value="UER00353"/>
</dbReference>
<comment type="catalytic activity">
    <reaction evidence="3 4">
        <text>N-[(R)-4-phosphopantothenoyl]-L-cysteine + H(+) = (R)-4'-phosphopantetheine + CO2</text>
        <dbReference type="Rhea" id="RHEA:16793"/>
        <dbReference type="ChEBI" id="CHEBI:15378"/>
        <dbReference type="ChEBI" id="CHEBI:16526"/>
        <dbReference type="ChEBI" id="CHEBI:59458"/>
        <dbReference type="ChEBI" id="CHEBI:61723"/>
        <dbReference type="EC" id="4.1.1.36"/>
    </reaction>
</comment>
<feature type="binding site" evidence="3">
    <location>
        <position position="343"/>
    </location>
    <ligand>
        <name>CTP</name>
        <dbReference type="ChEBI" id="CHEBI:37563"/>
    </ligand>
</feature>
<comment type="caution">
    <text evidence="3">Lacks conserved residue(s) required for the propagation of feature annotation.</text>
</comment>
<comment type="pathway">
    <text evidence="3 4">Cofactor biosynthesis; coenzyme A biosynthesis; CoA from (R)-pantothenate: step 2/5.</text>
</comment>
<dbReference type="Pfam" id="PF02441">
    <property type="entry name" value="Flavoprotein"/>
    <property type="match status" value="1"/>
</dbReference>
<feature type="binding site" evidence="3">
    <location>
        <position position="325"/>
    </location>
    <ligand>
        <name>CTP</name>
        <dbReference type="ChEBI" id="CHEBI:37563"/>
    </ligand>
</feature>
<evidence type="ECO:0000256" key="4">
    <source>
        <dbReference type="RuleBase" id="RU364078"/>
    </source>
</evidence>
<dbReference type="RefSeq" id="WP_053234400.1">
    <property type="nucleotide sequence ID" value="NZ_CP011125.1"/>
</dbReference>
<proteinExistence type="inferred from homology"/>
<dbReference type="InterPro" id="IPR036551">
    <property type="entry name" value="Flavin_trans-like"/>
</dbReference>
<evidence type="ECO:0000256" key="1">
    <source>
        <dbReference type="ARBA" id="ARBA00022793"/>
    </source>
</evidence>
<gene>
    <name evidence="3" type="primary">coaBC</name>
    <name evidence="7" type="ORF">DB32_004252</name>
</gene>
<dbReference type="InterPro" id="IPR035929">
    <property type="entry name" value="CoaB-like_sf"/>
</dbReference>
<keyword evidence="3" id="KW-0479">Metal-binding</keyword>
<dbReference type="Pfam" id="PF04127">
    <property type="entry name" value="DFP"/>
    <property type="match status" value="1"/>
</dbReference>
<feature type="region of interest" description="Phosphopantothenoylcysteine decarboxylase" evidence="3">
    <location>
        <begin position="1"/>
        <end position="188"/>
    </location>
</feature>
<comment type="catalytic activity">
    <reaction evidence="3 4">
        <text>(R)-4'-phosphopantothenate + L-cysteine + CTP = N-[(R)-4-phosphopantothenoyl]-L-cysteine + CMP + diphosphate + H(+)</text>
        <dbReference type="Rhea" id="RHEA:19397"/>
        <dbReference type="ChEBI" id="CHEBI:10986"/>
        <dbReference type="ChEBI" id="CHEBI:15378"/>
        <dbReference type="ChEBI" id="CHEBI:33019"/>
        <dbReference type="ChEBI" id="CHEBI:35235"/>
        <dbReference type="ChEBI" id="CHEBI:37563"/>
        <dbReference type="ChEBI" id="CHEBI:59458"/>
        <dbReference type="ChEBI" id="CHEBI:60377"/>
        <dbReference type="EC" id="6.3.2.5"/>
    </reaction>
</comment>
<comment type="cofactor">
    <cofactor evidence="3">
        <name>Mg(2+)</name>
        <dbReference type="ChEBI" id="CHEBI:18420"/>
    </cofactor>
</comment>
<dbReference type="GO" id="GO:0071513">
    <property type="term" value="C:phosphopantothenoylcysteine decarboxylase complex"/>
    <property type="evidence" value="ECO:0007669"/>
    <property type="project" value="TreeGrafter"/>
</dbReference>
<dbReference type="SUPFAM" id="SSF102645">
    <property type="entry name" value="CoaB-like"/>
    <property type="match status" value="1"/>
</dbReference>
<dbReference type="HAMAP" id="MF_02225">
    <property type="entry name" value="CoaBC"/>
    <property type="match status" value="1"/>
</dbReference>
<evidence type="ECO:0000259" key="5">
    <source>
        <dbReference type="Pfam" id="PF02441"/>
    </source>
</evidence>
<keyword evidence="3" id="KW-0511">Multifunctional enzyme</keyword>
<dbReference type="OrthoDB" id="9802554at2"/>
<comment type="similarity">
    <text evidence="3 4">In the C-terminal section; belongs to the PPC synthetase family.</text>
</comment>
<keyword evidence="3 4" id="KW-0288">FMN</keyword>
<keyword evidence="3 4" id="KW-0285">Flavoprotein</keyword>
<dbReference type="EC" id="4.1.1.36" evidence="3"/>
<keyword evidence="8" id="KW-1185">Reference proteome</keyword>
<dbReference type="EMBL" id="CP011125">
    <property type="protein sequence ID" value="AKF07103.1"/>
    <property type="molecule type" value="Genomic_DNA"/>
</dbReference>
<evidence type="ECO:0000256" key="3">
    <source>
        <dbReference type="HAMAP-Rule" id="MF_02225"/>
    </source>
</evidence>
<comment type="function">
    <text evidence="4">Catalyzes two steps in the biosynthesis of coenzyme A. In the first step cysteine is conjugated to 4'-phosphopantothenate to form 4-phosphopantothenoylcysteine, in the latter compound is decarboxylated to form 4'-phosphopantotheine.</text>
</comment>
<dbReference type="SUPFAM" id="SSF52507">
    <property type="entry name" value="Homo-oligomeric flavin-containing Cys decarboxylases, HFCD"/>
    <property type="match status" value="1"/>
</dbReference>
<dbReference type="InterPro" id="IPR007085">
    <property type="entry name" value="DNA/pantothenate-metab_flavo_C"/>
</dbReference>
<feature type="binding site" evidence="3">
    <location>
        <position position="277"/>
    </location>
    <ligand>
        <name>CTP</name>
        <dbReference type="ChEBI" id="CHEBI:37563"/>
    </ligand>
</feature>
<dbReference type="InterPro" id="IPR005252">
    <property type="entry name" value="CoaBC"/>
</dbReference>
<dbReference type="PANTHER" id="PTHR14359">
    <property type="entry name" value="HOMO-OLIGOMERIC FLAVIN CONTAINING CYS DECARBOXYLASE FAMILY"/>
    <property type="match status" value="1"/>
</dbReference>
<dbReference type="GO" id="GO:0046872">
    <property type="term" value="F:metal ion binding"/>
    <property type="evidence" value="ECO:0007669"/>
    <property type="project" value="UniProtKB-KW"/>
</dbReference>
<dbReference type="GO" id="GO:0015941">
    <property type="term" value="P:pantothenate catabolic process"/>
    <property type="evidence" value="ECO:0007669"/>
    <property type="project" value="InterPro"/>
</dbReference>
<organism evidence="7 8">
    <name type="scientific">Sandaracinus amylolyticus</name>
    <dbReference type="NCBI Taxonomy" id="927083"/>
    <lineage>
        <taxon>Bacteria</taxon>
        <taxon>Pseudomonadati</taxon>
        <taxon>Myxococcota</taxon>
        <taxon>Polyangia</taxon>
        <taxon>Polyangiales</taxon>
        <taxon>Sandaracinaceae</taxon>
        <taxon>Sandaracinus</taxon>
    </lineage>
</organism>
<dbReference type="Gene3D" id="3.40.50.1950">
    <property type="entry name" value="Flavin prenyltransferase-like"/>
    <property type="match status" value="1"/>
</dbReference>
<feature type="domain" description="Flavoprotein" evidence="5">
    <location>
        <begin position="6"/>
        <end position="173"/>
    </location>
</feature>
<sequence length="397" mass="42372">MISGRRIVLGVGGGIAAYKAVVLARELLRRGAQLRVVMTDSATRFVGPVTFTGITGAPPVIDLWDAKYAGEIHVELAAWGEAIVVAPATANLLARMASGIADDALSATLLCSDKRVLVAPAMHHRMWSHAATRRNVARLREDGVLFAGPVSGPLASGEEGMGRMAEPDAIADALEVLFRETRDLSGHTVLISAGPTLEPVDPVRFLGNRSSGRMGYAIAERARQRGARVILVSGPVALAAPQGVERVSVRTAIEMQEAITSRLPDCDAVIMAAAVADFRPREAAVHKLKKLEGEETRVIELVRNPDILADLGASRRGARPVLVGFAVETENLVAAARTKLETKKVDLVVANHASVAFEGDDNEATLVTRDDEESTGRVSKHALADRILDRVHALLER</sequence>
<dbReference type="PANTHER" id="PTHR14359:SF6">
    <property type="entry name" value="PHOSPHOPANTOTHENOYLCYSTEINE DECARBOXYLASE"/>
    <property type="match status" value="1"/>
</dbReference>
<reference evidence="7 8" key="1">
    <citation type="submission" date="2015-03" db="EMBL/GenBank/DDBJ databases">
        <title>Genome assembly of Sandaracinus amylolyticus DSM 53668.</title>
        <authorList>
            <person name="Sharma G."/>
            <person name="Subramanian S."/>
        </authorList>
    </citation>
    <scope>NUCLEOTIDE SEQUENCE [LARGE SCALE GENOMIC DNA]</scope>
    <source>
        <strain evidence="7 8">DSM 53668</strain>
    </source>
</reference>
<feature type="region of interest" description="Phosphopantothenate--cysteine ligase" evidence="3">
    <location>
        <begin position="189"/>
        <end position="397"/>
    </location>
</feature>
<dbReference type="EC" id="6.3.2.5" evidence="3"/>
<feature type="binding site" evidence="3">
    <location>
        <position position="339"/>
    </location>
    <ligand>
        <name>CTP</name>
        <dbReference type="ChEBI" id="CHEBI:37563"/>
    </ligand>
</feature>
<evidence type="ECO:0000313" key="8">
    <source>
        <dbReference type="Proteomes" id="UP000034883"/>
    </source>
</evidence>
<protein>
    <recommendedName>
        <fullName evidence="3">Coenzyme A biosynthesis bifunctional protein CoaBC</fullName>
    </recommendedName>
    <alternativeName>
        <fullName evidence="3">DNA/pantothenate metabolism flavoprotein</fullName>
    </alternativeName>
    <alternativeName>
        <fullName evidence="3">Phosphopantothenoylcysteine synthetase/decarboxylase</fullName>
        <shortName evidence="3">PPCS-PPCDC</shortName>
    </alternativeName>
    <domain>
        <recommendedName>
            <fullName evidence="3">Phosphopantothenoylcysteine decarboxylase</fullName>
            <shortName evidence="3">PPC decarboxylase</shortName>
            <shortName evidence="3">PPC-DC</shortName>
            <ecNumber evidence="3">4.1.1.36</ecNumber>
        </recommendedName>
        <alternativeName>
            <fullName evidence="3">CoaC</fullName>
        </alternativeName>
    </domain>
    <domain>
        <recommendedName>
            <fullName evidence="3">Phosphopantothenate--cysteine ligase</fullName>
            <ecNumber evidence="3">6.3.2.5</ecNumber>
        </recommendedName>
        <alternativeName>
            <fullName evidence="3">CoaB</fullName>
        </alternativeName>
        <alternativeName>
            <fullName evidence="3">Phosphopantothenoylcysteine synthetase</fullName>
            <shortName evidence="3">PPC synthetase</shortName>
            <shortName evidence="3">PPC-S</shortName>
        </alternativeName>
    </domain>
</protein>
<dbReference type="GO" id="GO:0015937">
    <property type="term" value="P:coenzyme A biosynthetic process"/>
    <property type="evidence" value="ECO:0007669"/>
    <property type="project" value="UniProtKB-UniRule"/>
</dbReference>
<name>A0A0F6YJJ9_9BACT</name>
<keyword evidence="3 4" id="KW-0436">Ligase</keyword>
<evidence type="ECO:0000259" key="6">
    <source>
        <dbReference type="Pfam" id="PF04127"/>
    </source>
</evidence>
<comment type="similarity">
    <text evidence="3 4">In the N-terminal section; belongs to the HFCD (homo-oligomeric flavin containing Cys decarboxylase) superfamily.</text>
</comment>
<feature type="domain" description="DNA/pantothenate metabolism flavoprotein C-terminal" evidence="6">
    <location>
        <begin position="184"/>
        <end position="393"/>
    </location>
</feature>
<comment type="function">
    <text evidence="3">Catalyzes two sequential steps in the biosynthesis of coenzyme A. In the first step cysteine is conjugated to 4'-phosphopantothenate to form 4-phosphopantothenoylcysteine. In the second step the latter compound is decarboxylated to form 4'-phosphopantotheine.</text>
</comment>
<keyword evidence="2 3" id="KW-0456">Lyase</keyword>
<dbReference type="InterPro" id="IPR003382">
    <property type="entry name" value="Flavoprotein"/>
</dbReference>
<evidence type="ECO:0000256" key="2">
    <source>
        <dbReference type="ARBA" id="ARBA00023239"/>
    </source>
</evidence>
<comment type="cofactor">
    <cofactor evidence="3">
        <name>FMN</name>
        <dbReference type="ChEBI" id="CHEBI:58210"/>
    </cofactor>
    <text evidence="3">Binds 1 FMN per subunit.</text>
</comment>
<comment type="pathway">
    <text evidence="3 4">Cofactor biosynthesis; coenzyme A biosynthesis; CoA from (R)-pantothenate: step 3/5.</text>
</comment>
<evidence type="ECO:0000313" key="7">
    <source>
        <dbReference type="EMBL" id="AKF07103.1"/>
    </source>
</evidence>
<keyword evidence="3" id="KW-0460">Magnesium</keyword>